<accession>A0A1F4X348</accession>
<keyword evidence="1" id="KW-0812">Transmembrane</keyword>
<keyword evidence="1" id="KW-0472">Membrane</keyword>
<name>A0A1F4X348_UNCKA</name>
<comment type="caution">
    <text evidence="2">The sequence shown here is derived from an EMBL/GenBank/DDBJ whole genome shotgun (WGS) entry which is preliminary data.</text>
</comment>
<evidence type="ECO:0000313" key="3">
    <source>
        <dbReference type="Proteomes" id="UP000176815"/>
    </source>
</evidence>
<dbReference type="AlphaFoldDB" id="A0A1F4X348"/>
<evidence type="ECO:0000256" key="1">
    <source>
        <dbReference type="SAM" id="Phobius"/>
    </source>
</evidence>
<proteinExistence type="predicted"/>
<protein>
    <submittedName>
        <fullName evidence="2">Uncharacterized protein</fullName>
    </submittedName>
</protein>
<keyword evidence="1" id="KW-1133">Transmembrane helix</keyword>
<organism evidence="2 3">
    <name type="scientific">candidate division WWE3 bacterium RIFOXYD1_FULL_39_9</name>
    <dbReference type="NCBI Taxonomy" id="1802649"/>
    <lineage>
        <taxon>Bacteria</taxon>
        <taxon>Katanobacteria</taxon>
    </lineage>
</organism>
<evidence type="ECO:0000313" key="2">
    <source>
        <dbReference type="EMBL" id="OGC76130.1"/>
    </source>
</evidence>
<dbReference type="EMBL" id="MEWG01000050">
    <property type="protein sequence ID" value="OGC76130.1"/>
    <property type="molecule type" value="Genomic_DNA"/>
</dbReference>
<dbReference type="Proteomes" id="UP000176815">
    <property type="component" value="Unassembled WGS sequence"/>
</dbReference>
<reference evidence="2 3" key="1">
    <citation type="journal article" date="2016" name="Nat. Commun.">
        <title>Thousands of microbial genomes shed light on interconnected biogeochemical processes in an aquifer system.</title>
        <authorList>
            <person name="Anantharaman K."/>
            <person name="Brown C.T."/>
            <person name="Hug L.A."/>
            <person name="Sharon I."/>
            <person name="Castelle C.J."/>
            <person name="Probst A.J."/>
            <person name="Thomas B.C."/>
            <person name="Singh A."/>
            <person name="Wilkins M.J."/>
            <person name="Karaoz U."/>
            <person name="Brodie E.L."/>
            <person name="Williams K.H."/>
            <person name="Hubbard S.S."/>
            <person name="Banfield J.F."/>
        </authorList>
    </citation>
    <scope>NUCLEOTIDE SEQUENCE [LARGE SCALE GENOMIC DNA]</scope>
</reference>
<gene>
    <name evidence="2" type="ORF">A2619_02110</name>
</gene>
<sequence>MRLSPAKNSKAKKNHKISVKKNPDKVLLTLLAVVSVLSFLVIFFVLPADNLASRNISEGLESSITTPTNFTEAYQIIVKSKFLRGKWLGACEYDISDPKQIMFMVKVDKNANSYQISCLKGSAYSPIELSDVEYDWDSCFDPSIDNSVLAKKVYDELHFRPYPLVHLTGLLPVRDTETAYVFVTNCHYLVPERVTEEHRSYCEQHDMSECNAKSAVYAVLDANDNRVYW</sequence>
<feature type="transmembrane region" description="Helical" evidence="1">
    <location>
        <begin position="26"/>
        <end position="46"/>
    </location>
</feature>